<dbReference type="Proteomes" id="UP000719766">
    <property type="component" value="Unassembled WGS sequence"/>
</dbReference>
<keyword evidence="3" id="KW-1185">Reference proteome</keyword>
<protein>
    <submittedName>
        <fullName evidence="2">Uncharacterized protein</fullName>
    </submittedName>
</protein>
<dbReference type="OrthoDB" id="3266602at2759"/>
<proteinExistence type="predicted"/>
<accession>A0A9P7DGQ7</accession>
<dbReference type="GeneID" id="64604668"/>
<feature type="region of interest" description="Disordered" evidence="1">
    <location>
        <begin position="95"/>
        <end position="114"/>
    </location>
</feature>
<sequence>MHGVEPPSHDTLEAVVVDRVAINRDLGIVLASHSQGAVLDAVDKLPLSELPDGQSVIDATAVASTSSTLVAECGRDAGAEPEINKVYIFGSDSDLTDLSSEDEDVDSDPEAEDSSTIKIHIPVLASRLPGGASARVCGIKRCNIVLPQEYRWKICDPCRRYKRQYQRIRMEKARRHMANFSESALVSDHSVPFPEMQEQSDKVTPAESSRICAIPRCRTRLLPVTKYRWKCCGVCRMRARDDARAKRSTAGTLDLEPVEQSSSLNISPFPTFQNRSVLLSEFGVMLGRFLEAQILYLRAKLQTAGEKALLRLDPVLFAFDGEYSTVTGQRGYQDNVQGKSDPEHSQEDEMQKEVVSTVRELDSTLLTEFKPTEGFIIKSGGVIMRYKCALELITPLRPLPKTMDSKDTNTSTPSESDTSSSHVPYMKSLSGELEVTVVPDDSHSILLGRRTIIRFQMLG</sequence>
<organism evidence="2 3">
    <name type="scientific">Suillus plorans</name>
    <dbReference type="NCBI Taxonomy" id="116603"/>
    <lineage>
        <taxon>Eukaryota</taxon>
        <taxon>Fungi</taxon>
        <taxon>Dikarya</taxon>
        <taxon>Basidiomycota</taxon>
        <taxon>Agaricomycotina</taxon>
        <taxon>Agaricomycetes</taxon>
        <taxon>Agaricomycetidae</taxon>
        <taxon>Boletales</taxon>
        <taxon>Suillineae</taxon>
        <taxon>Suillaceae</taxon>
        <taxon>Suillus</taxon>
    </lineage>
</organism>
<evidence type="ECO:0000313" key="2">
    <source>
        <dbReference type="EMBL" id="KAG1792785.1"/>
    </source>
</evidence>
<dbReference type="EMBL" id="JABBWE010000034">
    <property type="protein sequence ID" value="KAG1792785.1"/>
    <property type="molecule type" value="Genomic_DNA"/>
</dbReference>
<comment type="caution">
    <text evidence="2">The sequence shown here is derived from an EMBL/GenBank/DDBJ whole genome shotgun (WGS) entry which is preliminary data.</text>
</comment>
<name>A0A9P7DGQ7_9AGAM</name>
<reference evidence="2" key="1">
    <citation type="journal article" date="2020" name="New Phytol.">
        <title>Comparative genomics reveals dynamic genome evolution in host specialist ectomycorrhizal fungi.</title>
        <authorList>
            <person name="Lofgren L.A."/>
            <person name="Nguyen N.H."/>
            <person name="Vilgalys R."/>
            <person name="Ruytinx J."/>
            <person name="Liao H.L."/>
            <person name="Branco S."/>
            <person name="Kuo A."/>
            <person name="LaButti K."/>
            <person name="Lipzen A."/>
            <person name="Andreopoulos W."/>
            <person name="Pangilinan J."/>
            <person name="Riley R."/>
            <person name="Hundley H."/>
            <person name="Na H."/>
            <person name="Barry K."/>
            <person name="Grigoriev I.V."/>
            <person name="Stajich J.E."/>
            <person name="Kennedy P.G."/>
        </authorList>
    </citation>
    <scope>NUCLEOTIDE SEQUENCE</scope>
    <source>
        <strain evidence="2">S12</strain>
    </source>
</reference>
<gene>
    <name evidence="2" type="ORF">HD556DRAFT_541432</name>
</gene>
<dbReference type="RefSeq" id="XP_041159354.1">
    <property type="nucleotide sequence ID" value="XM_041310904.1"/>
</dbReference>
<evidence type="ECO:0000256" key="1">
    <source>
        <dbReference type="SAM" id="MobiDB-lite"/>
    </source>
</evidence>
<feature type="region of interest" description="Disordered" evidence="1">
    <location>
        <begin position="399"/>
        <end position="424"/>
    </location>
</feature>
<feature type="compositionally biased region" description="Basic and acidic residues" evidence="1">
    <location>
        <begin position="340"/>
        <end position="350"/>
    </location>
</feature>
<feature type="compositionally biased region" description="Acidic residues" evidence="1">
    <location>
        <begin position="99"/>
        <end position="113"/>
    </location>
</feature>
<dbReference type="AlphaFoldDB" id="A0A9P7DGQ7"/>
<feature type="compositionally biased region" description="Low complexity" evidence="1">
    <location>
        <begin position="408"/>
        <end position="421"/>
    </location>
</feature>
<evidence type="ECO:0000313" key="3">
    <source>
        <dbReference type="Proteomes" id="UP000719766"/>
    </source>
</evidence>
<feature type="region of interest" description="Disordered" evidence="1">
    <location>
        <begin position="331"/>
        <end position="350"/>
    </location>
</feature>